<dbReference type="EMBL" id="JASBWR010000136">
    <property type="protein sequence ID" value="KAJ9092318.1"/>
    <property type="molecule type" value="Genomic_DNA"/>
</dbReference>
<evidence type="ECO:0000313" key="1">
    <source>
        <dbReference type="EMBL" id="KAJ9092318.1"/>
    </source>
</evidence>
<protein>
    <submittedName>
        <fullName evidence="1">Uncharacterized protein</fullName>
    </submittedName>
</protein>
<sequence length="1027" mass="111173">MYSFRRGFPPLIPGAPMVGPHMGPFMHGVKPGLPGFGGPFGPNVYPRPGYMPPGAAGGNYDPGGHYTDQELHDAVHHIDQSQHDANEKAEALAEAQGLQTNEIGRYLHQLGSVMDKNRAEQSHELATLHDDIGRIRDALNHPPPPLPAKSPTRVIVSDPPVQVTMHPTPQQMPAAVMNITEQSESGESPITGTAGPIETAKDHQQDAMLRELQDKVAELARRLAESDRHHQQPIEKIVIKETEYNPHDPESSKPLPPQPPIGLGPPVSFSPRAPSELGTQHVHFGPEHVKETTTEVIRGPAGQDFETEVVREYDRSASEVAAGLPPSHETIIETKTTHDIAGPSHHDRSSLPFRETPTIDGTNLPHAATVEEEILYNPAGSRYPASHAPPSTAAPSVIHLKDANGRPVTIAGDAPSRTAPPTVLGVSDLHNRPPTVFGDRPGILVEDHPNGLLIKPVPSQTARPTIDRENPVHLSNIPTQLSQPPAVHDMPGSFVSPTPTVGHADPSVPQSRPASVHRTTAFADPYHGTAALADPVERHKIPSEDGRSFQNGAVGDNKLRKPPPSVRFQDQAEKKHANIPSSSQGDQMGSGHADEPHASDMANVPVEHQPAGSSAPLHDASSGPVPHGTQVADRQGRKLKPSRDRPSSKQGSFVPAVLSTPPLLGEYNVPPSISPPSGVEEFGNMPVSSDPHHQKTGAGSKADSHEDAPLGGGRPNVLKKKPSKAQTSVKQHVPTGVQGEQDEGSHADVNITLDNSDGKHVYAEEDPLGRPVPPSIRKGNPAADHQQASRAGTLNPPGETIHHDHAVPGSTKADRPSASPEQLLTENERLATQAKAKAEQAEHERVERENIQREKEHLAKISADRHQEQIDALADLKKVIADHHRKDDDWKMTYADAAKDRETRRKEKITREKFWQSAFDKLLAEVETDKKWRDAQGKKPGADAVIDFLKKSNEDQTAFLRALASDIMAQNADQHKGTKEAAKAMAREQVAFNVAGYLDDFSKALSSEVRTLLKEVGDLRETRRALY</sequence>
<evidence type="ECO:0000313" key="2">
    <source>
        <dbReference type="Proteomes" id="UP001241377"/>
    </source>
</evidence>
<reference evidence="1" key="1">
    <citation type="submission" date="2023-04" db="EMBL/GenBank/DDBJ databases">
        <title>Draft Genome sequencing of Naganishia species isolated from polar environments using Oxford Nanopore Technology.</title>
        <authorList>
            <person name="Leo P."/>
            <person name="Venkateswaran K."/>
        </authorList>
    </citation>
    <scope>NUCLEOTIDE SEQUENCE</scope>
    <source>
        <strain evidence="1">MNA-CCFEE 5261</strain>
    </source>
</reference>
<keyword evidence="2" id="KW-1185">Reference proteome</keyword>
<comment type="caution">
    <text evidence="1">The sequence shown here is derived from an EMBL/GenBank/DDBJ whole genome shotgun (WGS) entry which is preliminary data.</text>
</comment>
<name>A0ACC2UZ10_9TREE</name>
<gene>
    <name evidence="1" type="ORF">QFC19_008752</name>
</gene>
<accession>A0ACC2UZ10</accession>
<dbReference type="Proteomes" id="UP001241377">
    <property type="component" value="Unassembled WGS sequence"/>
</dbReference>
<proteinExistence type="predicted"/>
<organism evidence="1 2">
    <name type="scientific">Naganishia cerealis</name>
    <dbReference type="NCBI Taxonomy" id="610337"/>
    <lineage>
        <taxon>Eukaryota</taxon>
        <taxon>Fungi</taxon>
        <taxon>Dikarya</taxon>
        <taxon>Basidiomycota</taxon>
        <taxon>Agaricomycotina</taxon>
        <taxon>Tremellomycetes</taxon>
        <taxon>Filobasidiales</taxon>
        <taxon>Filobasidiaceae</taxon>
        <taxon>Naganishia</taxon>
    </lineage>
</organism>